<dbReference type="SMART" id="SM00355">
    <property type="entry name" value="ZnF_C2H2"/>
    <property type="match status" value="2"/>
</dbReference>
<feature type="domain" description="C2H2-type" evidence="2">
    <location>
        <begin position="24"/>
        <end position="52"/>
    </location>
</feature>
<evidence type="ECO:0000313" key="4">
    <source>
        <dbReference type="Proteomes" id="UP001307889"/>
    </source>
</evidence>
<reference evidence="3 4" key="1">
    <citation type="submission" date="2023-09" db="EMBL/GenBank/DDBJ databases">
        <title>Nesidiocoris tenuis whole genome shotgun sequence.</title>
        <authorList>
            <person name="Shibata T."/>
            <person name="Shimoda M."/>
            <person name="Kobayashi T."/>
            <person name="Uehara T."/>
        </authorList>
    </citation>
    <scope>NUCLEOTIDE SEQUENCE [LARGE SCALE GENOMIC DNA]</scope>
    <source>
        <strain evidence="3 4">Japan</strain>
    </source>
</reference>
<dbReference type="SUPFAM" id="SSF57667">
    <property type="entry name" value="beta-beta-alpha zinc fingers"/>
    <property type="match status" value="1"/>
</dbReference>
<keyword evidence="1" id="KW-0862">Zinc</keyword>
<proteinExistence type="predicted"/>
<dbReference type="Gene3D" id="3.30.160.60">
    <property type="entry name" value="Classic Zinc Finger"/>
    <property type="match status" value="1"/>
</dbReference>
<dbReference type="InterPro" id="IPR013087">
    <property type="entry name" value="Znf_C2H2_type"/>
</dbReference>
<keyword evidence="1" id="KW-0479">Metal-binding</keyword>
<feature type="domain" description="C2H2-type" evidence="2">
    <location>
        <begin position="53"/>
        <end position="81"/>
    </location>
</feature>
<accession>A0ABN7B5K4</accession>
<evidence type="ECO:0000256" key="1">
    <source>
        <dbReference type="PROSITE-ProRule" id="PRU00042"/>
    </source>
</evidence>
<name>A0ABN7B5K4_9HEMI</name>
<keyword evidence="1" id="KW-0863">Zinc-finger</keyword>
<protein>
    <submittedName>
        <fullName evidence="3">BTB/POZ domain</fullName>
    </submittedName>
</protein>
<dbReference type="InterPro" id="IPR036236">
    <property type="entry name" value="Znf_C2H2_sf"/>
</dbReference>
<keyword evidence="4" id="KW-1185">Reference proteome</keyword>
<dbReference type="Proteomes" id="UP001307889">
    <property type="component" value="Chromosome 10"/>
</dbReference>
<evidence type="ECO:0000259" key="2">
    <source>
        <dbReference type="PROSITE" id="PS50157"/>
    </source>
</evidence>
<dbReference type="Pfam" id="PF00096">
    <property type="entry name" value="zf-C2H2"/>
    <property type="match status" value="2"/>
</dbReference>
<dbReference type="PROSITE" id="PS00028">
    <property type="entry name" value="ZINC_FINGER_C2H2_1"/>
    <property type="match status" value="2"/>
</dbReference>
<evidence type="ECO:0000313" key="3">
    <source>
        <dbReference type="EMBL" id="BES99673.1"/>
    </source>
</evidence>
<dbReference type="EMBL" id="AP028918">
    <property type="protein sequence ID" value="BES99673.1"/>
    <property type="molecule type" value="Genomic_DNA"/>
</dbReference>
<dbReference type="PROSITE" id="PS50157">
    <property type="entry name" value="ZINC_FINGER_C2H2_2"/>
    <property type="match status" value="2"/>
</dbReference>
<organism evidence="3 4">
    <name type="scientific">Nesidiocoris tenuis</name>
    <dbReference type="NCBI Taxonomy" id="355587"/>
    <lineage>
        <taxon>Eukaryota</taxon>
        <taxon>Metazoa</taxon>
        <taxon>Ecdysozoa</taxon>
        <taxon>Arthropoda</taxon>
        <taxon>Hexapoda</taxon>
        <taxon>Insecta</taxon>
        <taxon>Pterygota</taxon>
        <taxon>Neoptera</taxon>
        <taxon>Paraneoptera</taxon>
        <taxon>Hemiptera</taxon>
        <taxon>Heteroptera</taxon>
        <taxon>Panheteroptera</taxon>
        <taxon>Cimicomorpha</taxon>
        <taxon>Miridae</taxon>
        <taxon>Dicyphina</taxon>
        <taxon>Nesidiocoris</taxon>
    </lineage>
</organism>
<sequence>MSSSSSTLAGQDTRRGEWRCMQPQKCQLCGKIFSNSGNLRQHISNVHLPGEKVPCTVCFRMFKNKEYLRKHHVQTHNAPLRRLKR</sequence>
<gene>
    <name evidence="3" type="ORF">NTJ_12490</name>
</gene>